<organism evidence="4 5">
    <name type="scientific">Lachnoclostridium phytofermentans</name>
    <dbReference type="NCBI Taxonomy" id="66219"/>
    <lineage>
        <taxon>Bacteria</taxon>
        <taxon>Bacillati</taxon>
        <taxon>Bacillota</taxon>
        <taxon>Clostridia</taxon>
        <taxon>Lachnospirales</taxon>
        <taxon>Lachnospiraceae</taxon>
    </lineage>
</organism>
<dbReference type="PANTHER" id="PTHR11839:SF18">
    <property type="entry name" value="NUDIX HYDROLASE DOMAIN-CONTAINING PROTEIN"/>
    <property type="match status" value="1"/>
</dbReference>
<name>A0A3D2X4J1_9FIRM</name>
<dbReference type="InterPro" id="IPR015797">
    <property type="entry name" value="NUDIX_hydrolase-like_dom_sf"/>
</dbReference>
<dbReference type="GO" id="GO:0006753">
    <property type="term" value="P:nucleoside phosphate metabolic process"/>
    <property type="evidence" value="ECO:0007669"/>
    <property type="project" value="TreeGrafter"/>
</dbReference>
<dbReference type="Proteomes" id="UP000262969">
    <property type="component" value="Unassembled WGS sequence"/>
</dbReference>
<dbReference type="InterPro" id="IPR000086">
    <property type="entry name" value="NUDIX_hydrolase_dom"/>
</dbReference>
<dbReference type="CDD" id="cd03424">
    <property type="entry name" value="NUDIX_ADPRase_Nudt5_UGPPase_Nudt14"/>
    <property type="match status" value="1"/>
</dbReference>
<dbReference type="Pfam" id="PF00293">
    <property type="entry name" value="NUDIX"/>
    <property type="match status" value="1"/>
</dbReference>
<accession>A0A3D2X4J1</accession>
<evidence type="ECO:0000259" key="3">
    <source>
        <dbReference type="Pfam" id="PF00293"/>
    </source>
</evidence>
<dbReference type="PANTHER" id="PTHR11839">
    <property type="entry name" value="UDP/ADP-SUGAR PYROPHOSPHATASE"/>
    <property type="match status" value="1"/>
</dbReference>
<dbReference type="SUPFAM" id="SSF55811">
    <property type="entry name" value="Nudix"/>
    <property type="match status" value="1"/>
</dbReference>
<reference evidence="4 5" key="1">
    <citation type="journal article" date="2018" name="Nat. Biotechnol.">
        <title>A standardized bacterial taxonomy based on genome phylogeny substantially revises the tree of life.</title>
        <authorList>
            <person name="Parks D.H."/>
            <person name="Chuvochina M."/>
            <person name="Waite D.W."/>
            <person name="Rinke C."/>
            <person name="Skarshewski A."/>
            <person name="Chaumeil P.A."/>
            <person name="Hugenholtz P."/>
        </authorList>
    </citation>
    <scope>NUCLEOTIDE SEQUENCE [LARGE SCALE GENOMIC DNA]</scope>
    <source>
        <strain evidence="4">UBA11728</strain>
    </source>
</reference>
<evidence type="ECO:0000256" key="2">
    <source>
        <dbReference type="ARBA" id="ARBA00022801"/>
    </source>
</evidence>
<evidence type="ECO:0000313" key="4">
    <source>
        <dbReference type="EMBL" id="HCL01563.1"/>
    </source>
</evidence>
<dbReference type="AlphaFoldDB" id="A0A3D2X4J1"/>
<dbReference type="Gene3D" id="3.90.79.10">
    <property type="entry name" value="Nucleoside Triphosphate Pyrophosphohydrolase"/>
    <property type="match status" value="1"/>
</dbReference>
<proteinExistence type="predicted"/>
<dbReference type="GO" id="GO:0019693">
    <property type="term" value="P:ribose phosphate metabolic process"/>
    <property type="evidence" value="ECO:0007669"/>
    <property type="project" value="TreeGrafter"/>
</dbReference>
<dbReference type="EMBL" id="DPVV01000140">
    <property type="protein sequence ID" value="HCL01563.1"/>
    <property type="molecule type" value="Genomic_DNA"/>
</dbReference>
<feature type="non-terminal residue" evidence="4">
    <location>
        <position position="1"/>
    </location>
</feature>
<comment type="caution">
    <text evidence="4">The sequence shown here is derived from an EMBL/GenBank/DDBJ whole genome shotgun (WGS) entry which is preliminary data.</text>
</comment>
<gene>
    <name evidence="4" type="ORF">DHW61_03970</name>
</gene>
<comment type="cofactor">
    <cofactor evidence="1">
        <name>Mg(2+)</name>
        <dbReference type="ChEBI" id="CHEBI:18420"/>
    </cofactor>
</comment>
<protein>
    <submittedName>
        <fullName evidence="4">NUDIX hydrolase</fullName>
    </submittedName>
</protein>
<dbReference type="GO" id="GO:0016787">
    <property type="term" value="F:hydrolase activity"/>
    <property type="evidence" value="ECO:0007669"/>
    <property type="project" value="UniProtKB-KW"/>
</dbReference>
<evidence type="ECO:0000313" key="5">
    <source>
        <dbReference type="Proteomes" id="UP000262969"/>
    </source>
</evidence>
<sequence>GEDRKLAAMRELEEETGYCTEKVEHLLDLYTTVAFCNELISIYYTEDLKPSKQHLDEDEFVEVEAYTLEELVALILNGTIQDAKTISAILAYKAKKNL</sequence>
<evidence type="ECO:0000256" key="1">
    <source>
        <dbReference type="ARBA" id="ARBA00001946"/>
    </source>
</evidence>
<keyword evidence="2 4" id="KW-0378">Hydrolase</keyword>
<feature type="domain" description="Nudix hydrolase" evidence="3">
    <location>
        <begin position="1"/>
        <end position="86"/>
    </location>
</feature>